<dbReference type="Pfam" id="PF05227">
    <property type="entry name" value="CHASE3"/>
    <property type="match status" value="1"/>
</dbReference>
<dbReference type="AlphaFoldDB" id="A0AB38N1W7"/>
<reference evidence="4 6" key="2">
    <citation type="submission" date="2018-04" db="EMBL/GenBank/DDBJ databases">
        <title>Whole genome sequence comparison of clinical and drinking water Legionella pneumophila isolates.</title>
        <authorList>
            <person name="Garner E."/>
        </authorList>
    </citation>
    <scope>NUCLEOTIDE SEQUENCE [LARGE SCALE GENOMIC DNA]</scope>
    <source>
        <strain evidence="4 6">WH02</strain>
    </source>
</reference>
<dbReference type="Proteomes" id="UP000306421">
    <property type="component" value="Unassembled WGS sequence"/>
</dbReference>
<keyword evidence="1" id="KW-1133">Transmembrane helix</keyword>
<keyword evidence="5" id="KW-1185">Reference proteome</keyword>
<protein>
    <recommendedName>
        <fullName evidence="2">CHASE3 domain-containing protein</fullName>
    </recommendedName>
</protein>
<proteinExistence type="predicted"/>
<dbReference type="Proteomes" id="UP000251035">
    <property type="component" value="Unassembled WGS sequence"/>
</dbReference>
<feature type="transmembrane region" description="Helical" evidence="1">
    <location>
        <begin position="25"/>
        <end position="45"/>
    </location>
</feature>
<reference evidence="3 5" key="1">
    <citation type="submission" date="2018-04" db="EMBL/GenBank/DDBJ databases">
        <title>Whole genome sequence comparison of clinical and drinking water Legionella pneumophila isolates associated with the Flint Water Crisis.</title>
        <authorList>
            <person name="Garner E."/>
            <person name="Brown C."/>
            <person name="Schwake O."/>
            <person name="Coil D."/>
            <person name="Jospin G."/>
            <person name="Eisen J."/>
            <person name="Edwards M."/>
            <person name="Pruden A."/>
        </authorList>
    </citation>
    <scope>NUCLEOTIDE SEQUENCE [LARGE SCALE GENOMIC DNA]</scope>
    <source>
        <strain evidence="3 5">Genessee03</strain>
    </source>
</reference>
<evidence type="ECO:0000313" key="6">
    <source>
        <dbReference type="Proteomes" id="UP000306421"/>
    </source>
</evidence>
<gene>
    <name evidence="3" type="ORF">DB745_13045</name>
    <name evidence="4" type="ORF">DIZ81_10920</name>
</gene>
<comment type="caution">
    <text evidence="4">The sequence shown here is derived from an EMBL/GenBank/DDBJ whole genome shotgun (WGS) entry which is preliminary data.</text>
</comment>
<sequence>MNQNSSTYSSFAVALLKKSRRNRGVLNAVLRLAVAVLLFITTTSYRQVNRLIVDSQWINHTHRVIQNVESTRYGMMDAELRQRAYLLNGSSRLLADFTVIKTTLAVELTRQSARYLNLSVNNH</sequence>
<evidence type="ECO:0000256" key="1">
    <source>
        <dbReference type="SAM" id="Phobius"/>
    </source>
</evidence>
<name>A0AB38N1W7_9GAMM</name>
<dbReference type="RefSeq" id="WP_108294013.1">
    <property type="nucleotide sequence ID" value="NZ_JAWVLH010000011.1"/>
</dbReference>
<feature type="domain" description="CHASE3" evidence="2">
    <location>
        <begin position="55"/>
        <end position="111"/>
    </location>
</feature>
<keyword evidence="1" id="KW-0472">Membrane</keyword>
<evidence type="ECO:0000313" key="5">
    <source>
        <dbReference type="Proteomes" id="UP000251035"/>
    </source>
</evidence>
<dbReference type="EMBL" id="QCXM01000016">
    <property type="protein sequence ID" value="PUT45235.1"/>
    <property type="molecule type" value="Genomic_DNA"/>
</dbReference>
<evidence type="ECO:0000259" key="2">
    <source>
        <dbReference type="Pfam" id="PF05227"/>
    </source>
</evidence>
<evidence type="ECO:0000313" key="4">
    <source>
        <dbReference type="EMBL" id="TID41005.1"/>
    </source>
</evidence>
<evidence type="ECO:0000313" key="3">
    <source>
        <dbReference type="EMBL" id="PUT45235.1"/>
    </source>
</evidence>
<accession>A0AB38N1W7</accession>
<organism evidence="4 6">
    <name type="scientific">Legionella taurinensis</name>
    <dbReference type="NCBI Taxonomy" id="70611"/>
    <lineage>
        <taxon>Bacteria</taxon>
        <taxon>Pseudomonadati</taxon>
        <taxon>Pseudomonadota</taxon>
        <taxon>Gammaproteobacteria</taxon>
        <taxon>Legionellales</taxon>
        <taxon>Legionellaceae</taxon>
        <taxon>Legionella</taxon>
    </lineage>
</organism>
<dbReference type="InterPro" id="IPR007891">
    <property type="entry name" value="CHASE3"/>
</dbReference>
<dbReference type="EMBL" id="QFGG01000010">
    <property type="protein sequence ID" value="TID41005.1"/>
    <property type="molecule type" value="Genomic_DNA"/>
</dbReference>
<keyword evidence="1" id="KW-0812">Transmembrane</keyword>